<dbReference type="InterPro" id="IPR052893">
    <property type="entry name" value="TCS_response_regulator"/>
</dbReference>
<dbReference type="SUPFAM" id="SSF52172">
    <property type="entry name" value="CheY-like"/>
    <property type="match status" value="1"/>
</dbReference>
<organism evidence="3 4">
    <name type="scientific">Dyadobacter helix</name>
    <dbReference type="NCBI Taxonomy" id="2822344"/>
    <lineage>
        <taxon>Bacteria</taxon>
        <taxon>Pseudomonadati</taxon>
        <taxon>Bacteroidota</taxon>
        <taxon>Cytophagia</taxon>
        <taxon>Cytophagales</taxon>
        <taxon>Spirosomataceae</taxon>
        <taxon>Dyadobacter</taxon>
    </lineage>
</organism>
<evidence type="ECO:0000313" key="4">
    <source>
        <dbReference type="Proteomes" id="UP000680038"/>
    </source>
</evidence>
<dbReference type="GO" id="GO:0000160">
    <property type="term" value="P:phosphorelay signal transduction system"/>
    <property type="evidence" value="ECO:0007669"/>
    <property type="project" value="InterPro"/>
</dbReference>
<name>A0A916N4I2_9BACT</name>
<evidence type="ECO:0000256" key="1">
    <source>
        <dbReference type="PROSITE-ProRule" id="PRU00169"/>
    </source>
</evidence>
<comment type="caution">
    <text evidence="3">The sequence shown here is derived from an EMBL/GenBank/DDBJ whole genome shotgun (WGS) entry which is preliminary data.</text>
</comment>
<evidence type="ECO:0000313" key="3">
    <source>
        <dbReference type="EMBL" id="CAG5000729.1"/>
    </source>
</evidence>
<dbReference type="PANTHER" id="PTHR44520">
    <property type="entry name" value="RESPONSE REGULATOR RCP1-RELATED"/>
    <property type="match status" value="1"/>
</dbReference>
<dbReference type="CDD" id="cd17557">
    <property type="entry name" value="REC_Rcp-like"/>
    <property type="match status" value="1"/>
</dbReference>
<dbReference type="InterPro" id="IPR011006">
    <property type="entry name" value="CheY-like_superfamily"/>
</dbReference>
<dbReference type="EMBL" id="CAJRAF010000002">
    <property type="protein sequence ID" value="CAG5000729.1"/>
    <property type="molecule type" value="Genomic_DNA"/>
</dbReference>
<dbReference type="InterPro" id="IPR001789">
    <property type="entry name" value="Sig_transdc_resp-reg_receiver"/>
</dbReference>
<dbReference type="Pfam" id="PF00072">
    <property type="entry name" value="Response_reg"/>
    <property type="match status" value="1"/>
</dbReference>
<dbReference type="PROSITE" id="PS50110">
    <property type="entry name" value="RESPONSE_REGULATORY"/>
    <property type="match status" value="1"/>
</dbReference>
<keyword evidence="1" id="KW-0597">Phosphoprotein</keyword>
<protein>
    <submittedName>
        <fullName evidence="3">Response regulator rcp1</fullName>
    </submittedName>
</protein>
<dbReference type="RefSeq" id="WP_215239152.1">
    <property type="nucleotide sequence ID" value="NZ_CAJRAF010000002.1"/>
</dbReference>
<dbReference type="SMART" id="SM00448">
    <property type="entry name" value="REC"/>
    <property type="match status" value="1"/>
</dbReference>
<proteinExistence type="predicted"/>
<gene>
    <name evidence="3" type="primary">rcp1_3</name>
    <name evidence="3" type="ORF">DYBT9275_02521</name>
</gene>
<dbReference type="Proteomes" id="UP000680038">
    <property type="component" value="Unassembled WGS sequence"/>
</dbReference>
<feature type="modified residue" description="4-aspartylphosphate" evidence="1">
    <location>
        <position position="63"/>
    </location>
</feature>
<keyword evidence="4" id="KW-1185">Reference proteome</keyword>
<accession>A0A916N4I2</accession>
<reference evidence="3" key="1">
    <citation type="submission" date="2021-04" db="EMBL/GenBank/DDBJ databases">
        <authorList>
            <person name="Rodrigo-Torres L."/>
            <person name="Arahal R. D."/>
            <person name="Lucena T."/>
        </authorList>
    </citation>
    <scope>NUCLEOTIDE SEQUENCE</scope>
    <source>
        <strain evidence="3">CECT 9275</strain>
    </source>
</reference>
<dbReference type="PANTHER" id="PTHR44520:SF2">
    <property type="entry name" value="RESPONSE REGULATOR RCP1"/>
    <property type="match status" value="1"/>
</dbReference>
<evidence type="ECO:0000259" key="2">
    <source>
        <dbReference type="PROSITE" id="PS50110"/>
    </source>
</evidence>
<sequence length="149" mass="16747">MKVTDSYPKTILLVDDDSDDQELFEDALNMVAEGIILKTAENGIEALKYLQMPAELPELVFLDLNMPLMNGYDCLKELKASEPTRHIPVIIFSTSVMEETVNAVYESGASLYAVKPNSFAALKELLKRILALDWQKPFYAAKENFILQA</sequence>
<dbReference type="AlphaFoldDB" id="A0A916N4I2"/>
<feature type="domain" description="Response regulatory" evidence="2">
    <location>
        <begin position="10"/>
        <end position="130"/>
    </location>
</feature>
<dbReference type="Gene3D" id="3.40.50.2300">
    <property type="match status" value="1"/>
</dbReference>